<dbReference type="GO" id="GO:0003723">
    <property type="term" value="F:RNA binding"/>
    <property type="evidence" value="ECO:0007669"/>
    <property type="project" value="InterPro"/>
</dbReference>
<comment type="caution">
    <text evidence="4">Lacks conserved residue(s) required for the propagation of feature annotation.</text>
</comment>
<evidence type="ECO:0000256" key="2">
    <source>
        <dbReference type="ARBA" id="ARBA00022694"/>
    </source>
</evidence>
<feature type="domain" description="Pseudouridine synthase I TruA alpha/beta" evidence="6">
    <location>
        <begin position="195"/>
        <end position="297"/>
    </location>
</feature>
<comment type="subunit">
    <text evidence="4">Homodimer.</text>
</comment>
<dbReference type="EMBL" id="BMDC01000001">
    <property type="protein sequence ID" value="GGH60399.1"/>
    <property type="molecule type" value="Genomic_DNA"/>
</dbReference>
<evidence type="ECO:0000256" key="5">
    <source>
        <dbReference type="RuleBase" id="RU003792"/>
    </source>
</evidence>
<proteinExistence type="inferred from homology"/>
<evidence type="ECO:0000256" key="3">
    <source>
        <dbReference type="ARBA" id="ARBA00023235"/>
    </source>
</evidence>
<dbReference type="PANTHER" id="PTHR11142:SF0">
    <property type="entry name" value="TRNA PSEUDOURIDINE SYNTHASE-LIKE 1"/>
    <property type="match status" value="1"/>
</dbReference>
<keyword evidence="3 4" id="KW-0413">Isomerase</keyword>
<evidence type="ECO:0000259" key="6">
    <source>
        <dbReference type="Pfam" id="PF01416"/>
    </source>
</evidence>
<dbReference type="InterPro" id="IPR020094">
    <property type="entry name" value="TruA/RsuA/RluB/E/F_N"/>
</dbReference>
<comment type="similarity">
    <text evidence="1 4 5">Belongs to the tRNA pseudouridine synthase TruA family.</text>
</comment>
<gene>
    <name evidence="4 7" type="primary">truA</name>
    <name evidence="7" type="ORF">GCM10007359_08520</name>
</gene>
<comment type="catalytic activity">
    <reaction evidence="4 5">
        <text>uridine(38/39/40) in tRNA = pseudouridine(38/39/40) in tRNA</text>
        <dbReference type="Rhea" id="RHEA:22376"/>
        <dbReference type="Rhea" id="RHEA-COMP:10085"/>
        <dbReference type="Rhea" id="RHEA-COMP:10087"/>
        <dbReference type="ChEBI" id="CHEBI:65314"/>
        <dbReference type="ChEBI" id="CHEBI:65315"/>
        <dbReference type="EC" id="5.4.99.12"/>
    </reaction>
</comment>
<dbReference type="InterPro" id="IPR020103">
    <property type="entry name" value="PsdUridine_synth_cat_dom_sf"/>
</dbReference>
<dbReference type="NCBIfam" id="TIGR00071">
    <property type="entry name" value="hisT_truA"/>
    <property type="match status" value="1"/>
</dbReference>
<name>A0A917IQJ8_9MICC</name>
<feature type="binding site" evidence="4">
    <location>
        <position position="159"/>
    </location>
    <ligand>
        <name>substrate</name>
    </ligand>
</feature>
<dbReference type="Gene3D" id="3.30.70.660">
    <property type="entry name" value="Pseudouridine synthase I, catalytic domain, C-terminal subdomain"/>
    <property type="match status" value="1"/>
</dbReference>
<dbReference type="PANTHER" id="PTHR11142">
    <property type="entry name" value="PSEUDOURIDYLATE SYNTHASE"/>
    <property type="match status" value="1"/>
</dbReference>
<dbReference type="InterPro" id="IPR020097">
    <property type="entry name" value="PsdUridine_synth_TruA_a/b_dom"/>
</dbReference>
<keyword evidence="2 4" id="KW-0819">tRNA processing</keyword>
<reference evidence="7 8" key="1">
    <citation type="journal article" date="2014" name="Int. J. Syst. Evol. Microbiol.">
        <title>Complete genome sequence of Corynebacterium casei LMG S-19264T (=DSM 44701T), isolated from a smear-ripened cheese.</title>
        <authorList>
            <consortium name="US DOE Joint Genome Institute (JGI-PGF)"/>
            <person name="Walter F."/>
            <person name="Albersmeier A."/>
            <person name="Kalinowski J."/>
            <person name="Ruckert C."/>
        </authorList>
    </citation>
    <scope>NUCLEOTIDE SEQUENCE [LARGE SCALE GENOMIC DNA]</scope>
    <source>
        <strain evidence="7 8">CCM 8669</strain>
    </source>
</reference>
<dbReference type="CDD" id="cd02570">
    <property type="entry name" value="PseudoU_synth_EcTruA"/>
    <property type="match status" value="1"/>
</dbReference>
<dbReference type="InterPro" id="IPR001406">
    <property type="entry name" value="PsdUridine_synth_TruA"/>
</dbReference>
<dbReference type="InterPro" id="IPR020095">
    <property type="entry name" value="PsdUridine_synth_TruA_C"/>
</dbReference>
<evidence type="ECO:0000256" key="1">
    <source>
        <dbReference type="ARBA" id="ARBA00009375"/>
    </source>
</evidence>
<evidence type="ECO:0000256" key="4">
    <source>
        <dbReference type="HAMAP-Rule" id="MF_00171"/>
    </source>
</evidence>
<accession>A0A917IQJ8</accession>
<dbReference type="GO" id="GO:0160147">
    <property type="term" value="F:tRNA pseudouridine(38-40) synthase activity"/>
    <property type="evidence" value="ECO:0007669"/>
    <property type="project" value="UniProtKB-EC"/>
</dbReference>
<dbReference type="AlphaFoldDB" id="A0A917IQJ8"/>
<dbReference type="Gene3D" id="3.30.70.580">
    <property type="entry name" value="Pseudouridine synthase I, catalytic domain, N-terminal subdomain"/>
    <property type="match status" value="1"/>
</dbReference>
<dbReference type="SUPFAM" id="SSF55120">
    <property type="entry name" value="Pseudouridine synthase"/>
    <property type="match status" value="1"/>
</dbReference>
<dbReference type="Proteomes" id="UP000600171">
    <property type="component" value="Unassembled WGS sequence"/>
</dbReference>
<comment type="function">
    <text evidence="4">Formation of pseudouridine at positions 38, 39 and 40 in the anticodon stem and loop of transfer RNAs.</text>
</comment>
<dbReference type="GO" id="GO:0031119">
    <property type="term" value="P:tRNA pseudouridine synthesis"/>
    <property type="evidence" value="ECO:0007669"/>
    <property type="project" value="UniProtKB-UniRule"/>
</dbReference>
<evidence type="ECO:0000313" key="7">
    <source>
        <dbReference type="EMBL" id="GGH60399.1"/>
    </source>
</evidence>
<organism evidence="7 8">
    <name type="scientific">Rothia aerolata</name>
    <dbReference type="NCBI Taxonomy" id="1812262"/>
    <lineage>
        <taxon>Bacteria</taxon>
        <taxon>Bacillati</taxon>
        <taxon>Actinomycetota</taxon>
        <taxon>Actinomycetes</taxon>
        <taxon>Micrococcales</taxon>
        <taxon>Micrococcaceae</taxon>
        <taxon>Rothia</taxon>
    </lineage>
</organism>
<feature type="active site" description="Nucleophile" evidence="4">
    <location>
        <position position="69"/>
    </location>
</feature>
<evidence type="ECO:0000313" key="8">
    <source>
        <dbReference type="Proteomes" id="UP000600171"/>
    </source>
</evidence>
<dbReference type="Pfam" id="PF01416">
    <property type="entry name" value="PseudoU_synth_1"/>
    <property type="match status" value="1"/>
</dbReference>
<dbReference type="EC" id="5.4.99.12" evidence="4"/>
<keyword evidence="8" id="KW-1185">Reference proteome</keyword>
<dbReference type="HAMAP" id="MF_00171">
    <property type="entry name" value="TruA"/>
    <property type="match status" value="1"/>
</dbReference>
<sequence length="319" mass="35529">MVDEPRAAEAGENEALGKQRVRIDIAYDGAAFAGWAKQPGLVTVQGVLEAALEMLFREPTYTTVAGRTDAGVHALHQVIHIDVPVDRWEKIPGHSGRQPAESLPRKLRGALSRQLAQAERELGIPKRLEGMLQKAISIYSAAEMPATFDARFSALGRSYRYLIEDDFLETGSNPLNRHIAWQVDRRLDLELMNRAAGELLGLRDFLSFCKPREGSTTIRDLRTVSFARRSDGLIEATIEADAFCHNMVRTLIASLVMVGEGSKTLDWLRGRIEHPVRDSQVRLAPPRGLALSRITYPHEELYAVQAAQARAVRTLKTEN</sequence>
<comment type="caution">
    <text evidence="7">The sequence shown here is derived from an EMBL/GenBank/DDBJ whole genome shotgun (WGS) entry which is preliminary data.</text>
</comment>
<protein>
    <recommendedName>
        <fullName evidence="4">tRNA pseudouridine synthase A</fullName>
        <ecNumber evidence="4">5.4.99.12</ecNumber>
    </recommendedName>
    <alternativeName>
        <fullName evidence="4">tRNA pseudouridine(38-40) synthase</fullName>
    </alternativeName>
    <alternativeName>
        <fullName evidence="4">tRNA pseudouridylate synthase I</fullName>
    </alternativeName>
    <alternativeName>
        <fullName evidence="4">tRNA-uridine isomerase I</fullName>
    </alternativeName>
</protein>